<sequence length="92" mass="10290">MEEPQVKDLQTAIDGLIWLSAESVGTRFFVDVSVWASRQEMQVEIVDLQQGASAIYLDTTHGQTFTPETINAIEDRLIEKLADLKKPQEIAA</sequence>
<protein>
    <submittedName>
        <fullName evidence="1">Uncharacterized protein</fullName>
    </submittedName>
</protein>
<dbReference type="RefSeq" id="WP_115659489.1">
    <property type="nucleotide sequence ID" value="NZ_UGHD01000002.1"/>
</dbReference>
<name>A0A377HLX0_GRIHO</name>
<gene>
    <name evidence="1" type="ORF">NCTC11645_01099</name>
</gene>
<dbReference type="Proteomes" id="UP000254512">
    <property type="component" value="Unassembled WGS sequence"/>
</dbReference>
<reference evidence="1 2" key="1">
    <citation type="submission" date="2018-06" db="EMBL/GenBank/DDBJ databases">
        <authorList>
            <consortium name="Pathogen Informatics"/>
            <person name="Doyle S."/>
        </authorList>
    </citation>
    <scope>NUCLEOTIDE SEQUENCE [LARGE SCALE GENOMIC DNA]</scope>
    <source>
        <strain evidence="1 2">NCTC11645</strain>
    </source>
</reference>
<dbReference type="AlphaFoldDB" id="A0A377HLX0"/>
<organism evidence="1 2">
    <name type="scientific">Grimontia hollisae</name>
    <name type="common">Vibrio hollisae</name>
    <dbReference type="NCBI Taxonomy" id="673"/>
    <lineage>
        <taxon>Bacteria</taxon>
        <taxon>Pseudomonadati</taxon>
        <taxon>Pseudomonadota</taxon>
        <taxon>Gammaproteobacteria</taxon>
        <taxon>Vibrionales</taxon>
        <taxon>Vibrionaceae</taxon>
        <taxon>Grimontia</taxon>
    </lineage>
</organism>
<accession>A0A377HLX0</accession>
<evidence type="ECO:0000313" key="2">
    <source>
        <dbReference type="Proteomes" id="UP000254512"/>
    </source>
</evidence>
<evidence type="ECO:0000313" key="1">
    <source>
        <dbReference type="EMBL" id="STO56725.1"/>
    </source>
</evidence>
<proteinExistence type="predicted"/>
<dbReference type="STRING" id="673.AL542_10760"/>
<dbReference type="EMBL" id="UGHD01000002">
    <property type="protein sequence ID" value="STO56725.1"/>
    <property type="molecule type" value="Genomic_DNA"/>
</dbReference>